<feature type="transmembrane region" description="Helical" evidence="5">
    <location>
        <begin position="20"/>
        <end position="41"/>
    </location>
</feature>
<feature type="transmembrane region" description="Helical" evidence="5">
    <location>
        <begin position="107"/>
        <end position="129"/>
    </location>
</feature>
<evidence type="ECO:0000256" key="4">
    <source>
        <dbReference type="ARBA" id="ARBA00023136"/>
    </source>
</evidence>
<dbReference type="GO" id="GO:0022857">
    <property type="term" value="F:transmembrane transporter activity"/>
    <property type="evidence" value="ECO:0007669"/>
    <property type="project" value="InterPro"/>
</dbReference>
<comment type="caution">
    <text evidence="6">The sequence shown here is derived from an EMBL/GenBank/DDBJ whole genome shotgun (WGS) entry which is preliminary data.</text>
</comment>
<organism evidence="6 7">
    <name type="scientific">Nephila pilipes</name>
    <name type="common">Giant wood spider</name>
    <name type="synonym">Nephila maculata</name>
    <dbReference type="NCBI Taxonomy" id="299642"/>
    <lineage>
        <taxon>Eukaryota</taxon>
        <taxon>Metazoa</taxon>
        <taxon>Ecdysozoa</taxon>
        <taxon>Arthropoda</taxon>
        <taxon>Chelicerata</taxon>
        <taxon>Arachnida</taxon>
        <taxon>Araneae</taxon>
        <taxon>Araneomorphae</taxon>
        <taxon>Entelegynae</taxon>
        <taxon>Araneoidea</taxon>
        <taxon>Nephilidae</taxon>
        <taxon>Nephila</taxon>
    </lineage>
</organism>
<gene>
    <name evidence="6" type="primary">CarT</name>
    <name evidence="6" type="ORF">NPIL_293701</name>
</gene>
<keyword evidence="4 5" id="KW-0472">Membrane</keyword>
<dbReference type="GO" id="GO:0016020">
    <property type="term" value="C:membrane"/>
    <property type="evidence" value="ECO:0007669"/>
    <property type="project" value="UniProtKB-SubCell"/>
</dbReference>
<evidence type="ECO:0000313" key="7">
    <source>
        <dbReference type="Proteomes" id="UP000887013"/>
    </source>
</evidence>
<reference evidence="6" key="1">
    <citation type="submission" date="2020-08" db="EMBL/GenBank/DDBJ databases">
        <title>Multicomponent nature underlies the extraordinary mechanical properties of spider dragline silk.</title>
        <authorList>
            <person name="Kono N."/>
            <person name="Nakamura H."/>
            <person name="Mori M."/>
            <person name="Yoshida Y."/>
            <person name="Ohtoshi R."/>
            <person name="Malay A.D."/>
            <person name="Moran D.A.P."/>
            <person name="Tomita M."/>
            <person name="Numata K."/>
            <person name="Arakawa K."/>
        </authorList>
    </citation>
    <scope>NUCLEOTIDE SEQUENCE</scope>
</reference>
<dbReference type="SUPFAM" id="SSF103473">
    <property type="entry name" value="MFS general substrate transporter"/>
    <property type="match status" value="1"/>
</dbReference>
<dbReference type="InterPro" id="IPR005828">
    <property type="entry name" value="MFS_sugar_transport-like"/>
</dbReference>
<dbReference type="PANTHER" id="PTHR24064">
    <property type="entry name" value="SOLUTE CARRIER FAMILY 22 MEMBER"/>
    <property type="match status" value="1"/>
</dbReference>
<name>A0A8X6N0U4_NEPPI</name>
<evidence type="ECO:0000256" key="2">
    <source>
        <dbReference type="ARBA" id="ARBA00022692"/>
    </source>
</evidence>
<evidence type="ECO:0000256" key="1">
    <source>
        <dbReference type="ARBA" id="ARBA00004141"/>
    </source>
</evidence>
<feature type="transmembrane region" description="Helical" evidence="5">
    <location>
        <begin position="228"/>
        <end position="250"/>
    </location>
</feature>
<feature type="transmembrane region" description="Helical" evidence="5">
    <location>
        <begin position="290"/>
        <end position="312"/>
    </location>
</feature>
<keyword evidence="7" id="KW-1185">Reference proteome</keyword>
<dbReference type="Proteomes" id="UP000887013">
    <property type="component" value="Unassembled WGS sequence"/>
</dbReference>
<sequence>MVGMYKTMWDLVCSKKWLPVIVLTAFNASGLFGQCACLLIAKKFGKRVLFFSTLLMQSASGVATAFSPNFICFVVFRCLAGLAVPGILIAPSTLAHELNGWKMHARVSLLCSAARSIGMALLAGIVLFVGEWSNLALASSVPFFAFFLYSWVFPESPKWLLATGRYEETGRLLRNIATTNGRGLSPDYVVSLKRRFRVELALQEDKQRDTGGHTLCDLLSTTNMRKKIILLIFISSFSSTACLGLTYYSVFLPSEMSIQLCFSVCAAAELVAIVLAAMTLQCMGRRCSTFFFGALSGMVCLLQAFSSPYVGWRLSMILHSNEVFCAHFERHTAIVDERTIASSNERKGILFYRYPQFSWTHQCTYHHLSGKYCRLRYPLFFFKNKILISTG</sequence>
<keyword evidence="3 5" id="KW-1133">Transmembrane helix</keyword>
<proteinExistence type="predicted"/>
<dbReference type="Pfam" id="PF00083">
    <property type="entry name" value="Sugar_tr"/>
    <property type="match status" value="1"/>
</dbReference>
<evidence type="ECO:0000256" key="5">
    <source>
        <dbReference type="SAM" id="Phobius"/>
    </source>
</evidence>
<dbReference type="AlphaFoldDB" id="A0A8X6N0U4"/>
<dbReference type="OrthoDB" id="2544694at2759"/>
<comment type="subcellular location">
    <subcellularLocation>
        <location evidence="1">Membrane</location>
        <topology evidence="1">Multi-pass membrane protein</topology>
    </subcellularLocation>
</comment>
<keyword evidence="2 5" id="KW-0812">Transmembrane</keyword>
<evidence type="ECO:0000313" key="6">
    <source>
        <dbReference type="EMBL" id="GFS87861.1"/>
    </source>
</evidence>
<dbReference type="Gene3D" id="1.20.1250.20">
    <property type="entry name" value="MFS general substrate transporter like domains"/>
    <property type="match status" value="1"/>
</dbReference>
<feature type="transmembrane region" description="Helical" evidence="5">
    <location>
        <begin position="73"/>
        <end position="95"/>
    </location>
</feature>
<feature type="transmembrane region" description="Helical" evidence="5">
    <location>
        <begin position="48"/>
        <end position="67"/>
    </location>
</feature>
<accession>A0A8X6N0U4</accession>
<evidence type="ECO:0000256" key="3">
    <source>
        <dbReference type="ARBA" id="ARBA00022989"/>
    </source>
</evidence>
<feature type="transmembrane region" description="Helical" evidence="5">
    <location>
        <begin position="256"/>
        <end position="278"/>
    </location>
</feature>
<dbReference type="InterPro" id="IPR036259">
    <property type="entry name" value="MFS_trans_sf"/>
</dbReference>
<dbReference type="EMBL" id="BMAW01004261">
    <property type="protein sequence ID" value="GFS87861.1"/>
    <property type="molecule type" value="Genomic_DNA"/>
</dbReference>
<feature type="transmembrane region" description="Helical" evidence="5">
    <location>
        <begin position="135"/>
        <end position="153"/>
    </location>
</feature>
<protein>
    <submittedName>
        <fullName evidence="6">Carcinine transporter</fullName>
    </submittedName>
</protein>